<dbReference type="InterPro" id="IPR036969">
    <property type="entry name" value="Citrate_synthase_sf"/>
</dbReference>
<dbReference type="InterPro" id="IPR016142">
    <property type="entry name" value="Citrate_synth-like_lrg_a-sub"/>
</dbReference>
<gene>
    <name evidence="2" type="ORF">NAES01612_LOCUS24165</name>
</gene>
<dbReference type="Gene3D" id="1.10.230.10">
    <property type="entry name" value="Cytochrome P450-Terp, domain 2"/>
    <property type="match status" value="1"/>
</dbReference>
<dbReference type="Gene3D" id="1.10.580.10">
    <property type="entry name" value="Citrate Synthase, domain 1"/>
    <property type="match status" value="1"/>
</dbReference>
<dbReference type="InterPro" id="IPR002020">
    <property type="entry name" value="Citrate_synthase"/>
</dbReference>
<organism evidence="2">
    <name type="scientific">Paramoeba aestuarina</name>
    <dbReference type="NCBI Taxonomy" id="180227"/>
    <lineage>
        <taxon>Eukaryota</taxon>
        <taxon>Amoebozoa</taxon>
        <taxon>Discosea</taxon>
        <taxon>Flabellinia</taxon>
        <taxon>Dactylopodida</taxon>
        <taxon>Paramoebidae</taxon>
        <taxon>Paramoeba</taxon>
    </lineage>
</organism>
<keyword evidence="1" id="KW-0808">Transferase</keyword>
<reference evidence="2" key="1">
    <citation type="submission" date="2021-01" db="EMBL/GenBank/DDBJ databases">
        <authorList>
            <person name="Corre E."/>
            <person name="Pelletier E."/>
            <person name="Niang G."/>
            <person name="Scheremetjew M."/>
            <person name="Finn R."/>
            <person name="Kale V."/>
            <person name="Holt S."/>
            <person name="Cochrane G."/>
            <person name="Meng A."/>
            <person name="Brown T."/>
            <person name="Cohen L."/>
        </authorList>
    </citation>
    <scope>NUCLEOTIDE SEQUENCE</scope>
    <source>
        <strain evidence="2">SoJaBio B1-5/56/2</strain>
    </source>
</reference>
<evidence type="ECO:0000256" key="1">
    <source>
        <dbReference type="RuleBase" id="RU000441"/>
    </source>
</evidence>
<dbReference type="Pfam" id="PF00285">
    <property type="entry name" value="Citrate_synt"/>
    <property type="match status" value="1"/>
</dbReference>
<dbReference type="SUPFAM" id="SSF48256">
    <property type="entry name" value="Citrate synthase"/>
    <property type="match status" value="1"/>
</dbReference>
<proteinExistence type="inferred from homology"/>
<dbReference type="PRINTS" id="PR00143">
    <property type="entry name" value="CITRTSNTHASE"/>
</dbReference>
<dbReference type="EMBL" id="HBKR01036962">
    <property type="protein sequence ID" value="CAE2335936.1"/>
    <property type="molecule type" value="Transcribed_RNA"/>
</dbReference>
<accession>A0A7S4PI68</accession>
<dbReference type="GO" id="GO:0046912">
    <property type="term" value="F:acyltransferase activity, acyl groups converted into alkyl on transfer"/>
    <property type="evidence" value="ECO:0007669"/>
    <property type="project" value="InterPro"/>
</dbReference>
<dbReference type="AlphaFoldDB" id="A0A7S4PI68"/>
<dbReference type="InterPro" id="IPR016143">
    <property type="entry name" value="Citrate_synth-like_sm_a-sub"/>
</dbReference>
<dbReference type="PANTHER" id="PTHR42871:SF1">
    <property type="entry name" value="CITRATE SYNTHASE"/>
    <property type="match status" value="1"/>
</dbReference>
<dbReference type="FunFam" id="1.10.580.10:FF:000005">
    <property type="entry name" value="Citrate synthase"/>
    <property type="match status" value="1"/>
</dbReference>
<protein>
    <recommendedName>
        <fullName evidence="1">Citrate synthase</fullName>
    </recommendedName>
</protein>
<sequence length="507" mass="57511">MADDCASTKTHTLVVTDRRTGEEKEIEVDEETHSIRAMEFRAFKTDPSDFGLLVHDNGYRFTACCRSSVSFVDAEKGKLYYRGYPIEQLAEKSSFLEVAFLLIHGELPDGKVLGRWEEGILRHTYLHENLVQLLDTFRYDSHPMGILISVVTALSTFYPEANPGLRQQPGLYQENIKLRTKQIYRIIGKLPTIAAYVYLHRIGRPMCPPGHEKGYVENFLYMIDRMADEQCTPNPLLVKVLDKLFILQADHELNNNTATMRQIGSSLADPYCAIASAAGSLYGPQGGAPSATLIEMLEEIGDEKNIADYLQQAKNKKKVLWGFGSPIYKKSTDPRVKICKELVAEVLSSFGERGLVKVGRRLVEEVEKDEYFVKRNIKPNINFYTALIYYSIGFPVDMYPVLFAIPRAVGWLAHWIEGISEKGARIYRPRQIYHGPTSRSLPDHYQPLNVDHRRCVVSGLDKRIRMSMGEEEEGSNERKEKEVVDVQPLLRGASTVAANWQKSPMHG</sequence>
<dbReference type="PANTHER" id="PTHR42871">
    <property type="entry name" value="CITRATE SYNTHASE"/>
    <property type="match status" value="1"/>
</dbReference>
<evidence type="ECO:0000313" key="2">
    <source>
        <dbReference type="EMBL" id="CAE2335936.1"/>
    </source>
</evidence>
<comment type="similarity">
    <text evidence="1">Belongs to the citrate synthase family.</text>
</comment>
<name>A0A7S4PI68_9EUKA</name>